<evidence type="ECO:0000313" key="1">
    <source>
        <dbReference type="EMBL" id="KAI6081012.1"/>
    </source>
</evidence>
<reference evidence="1 2" key="1">
    <citation type="journal article" date="2022" name="New Phytol.">
        <title>Ecological generalism drives hyperdiversity of secondary metabolite gene clusters in xylarialean endophytes.</title>
        <authorList>
            <person name="Franco M.E.E."/>
            <person name="Wisecaver J.H."/>
            <person name="Arnold A.E."/>
            <person name="Ju Y.M."/>
            <person name="Slot J.C."/>
            <person name="Ahrendt S."/>
            <person name="Moore L.P."/>
            <person name="Eastman K.E."/>
            <person name="Scott K."/>
            <person name="Konkel Z."/>
            <person name="Mondo S.J."/>
            <person name="Kuo A."/>
            <person name="Hayes R.D."/>
            <person name="Haridas S."/>
            <person name="Andreopoulos B."/>
            <person name="Riley R."/>
            <person name="LaButti K."/>
            <person name="Pangilinan J."/>
            <person name="Lipzen A."/>
            <person name="Amirebrahimi M."/>
            <person name="Yan J."/>
            <person name="Adam C."/>
            <person name="Keymanesh K."/>
            <person name="Ng V."/>
            <person name="Louie K."/>
            <person name="Northen T."/>
            <person name="Drula E."/>
            <person name="Henrissat B."/>
            <person name="Hsieh H.M."/>
            <person name="Youens-Clark K."/>
            <person name="Lutzoni F."/>
            <person name="Miadlikowska J."/>
            <person name="Eastwood D.C."/>
            <person name="Hamelin R.C."/>
            <person name="Grigoriev I.V."/>
            <person name="U'Ren J.M."/>
        </authorList>
    </citation>
    <scope>NUCLEOTIDE SEQUENCE [LARGE SCALE GENOMIC DNA]</scope>
    <source>
        <strain evidence="1 2">ER1909</strain>
    </source>
</reference>
<accession>A0ACC0CKZ4</accession>
<organism evidence="1 2">
    <name type="scientific">Hypoxylon rubiginosum</name>
    <dbReference type="NCBI Taxonomy" id="110542"/>
    <lineage>
        <taxon>Eukaryota</taxon>
        <taxon>Fungi</taxon>
        <taxon>Dikarya</taxon>
        <taxon>Ascomycota</taxon>
        <taxon>Pezizomycotina</taxon>
        <taxon>Sordariomycetes</taxon>
        <taxon>Xylariomycetidae</taxon>
        <taxon>Xylariales</taxon>
        <taxon>Hypoxylaceae</taxon>
        <taxon>Hypoxylon</taxon>
    </lineage>
</organism>
<evidence type="ECO:0000313" key="2">
    <source>
        <dbReference type="Proteomes" id="UP001497680"/>
    </source>
</evidence>
<name>A0ACC0CKZ4_9PEZI</name>
<gene>
    <name evidence="1" type="ORF">F4821DRAFT_39774</name>
</gene>
<proteinExistence type="predicted"/>
<protein>
    <submittedName>
        <fullName evidence="1">Uncharacterized protein</fullName>
    </submittedName>
</protein>
<dbReference type="EMBL" id="MU394411">
    <property type="protein sequence ID" value="KAI6081012.1"/>
    <property type="molecule type" value="Genomic_DNA"/>
</dbReference>
<comment type="caution">
    <text evidence="1">The sequence shown here is derived from an EMBL/GenBank/DDBJ whole genome shotgun (WGS) entry which is preliminary data.</text>
</comment>
<keyword evidence="2" id="KW-1185">Reference proteome</keyword>
<sequence length="94" mass="10336">MLVLSVHIMLTRAIIAEASSIRFLFPHKVPLIAFARIIEHLAILDFDLIAGVPLRKEQSALPLLNRASTVLFNEPLSPALVNWTSYIGFSGVIG</sequence>
<dbReference type="Proteomes" id="UP001497680">
    <property type="component" value="Unassembled WGS sequence"/>
</dbReference>